<keyword evidence="9" id="KW-0902">Two-component regulatory system</keyword>
<dbReference type="Proteomes" id="UP001596542">
    <property type="component" value="Unassembled WGS sequence"/>
</dbReference>
<dbReference type="InterPro" id="IPR003660">
    <property type="entry name" value="HAMP_dom"/>
</dbReference>
<evidence type="ECO:0000256" key="8">
    <source>
        <dbReference type="ARBA" id="ARBA00022989"/>
    </source>
</evidence>
<dbReference type="PRINTS" id="PR00344">
    <property type="entry name" value="BCTRLSENSOR"/>
</dbReference>
<evidence type="ECO:0000259" key="12">
    <source>
        <dbReference type="PROSITE" id="PS50109"/>
    </source>
</evidence>
<evidence type="ECO:0000256" key="1">
    <source>
        <dbReference type="ARBA" id="ARBA00000085"/>
    </source>
</evidence>
<comment type="catalytic activity">
    <reaction evidence="1">
        <text>ATP + protein L-histidine = ADP + protein N-phospho-L-histidine.</text>
        <dbReference type="EC" id="2.7.13.3"/>
    </reaction>
</comment>
<evidence type="ECO:0000256" key="9">
    <source>
        <dbReference type="ARBA" id="ARBA00023012"/>
    </source>
</evidence>
<dbReference type="InterPro" id="IPR036097">
    <property type="entry name" value="HisK_dim/P_sf"/>
</dbReference>
<dbReference type="Pfam" id="PF02518">
    <property type="entry name" value="HATPase_c"/>
    <property type="match status" value="1"/>
</dbReference>
<accession>A0ABW2I738</accession>
<name>A0ABW2I738_9BURK</name>
<proteinExistence type="predicted"/>
<sequence length="426" mass="47582">MIKTDLRFRIAAAITVTCILLVTITGGLLYAASEKLEESLVQQLVSEELNFLIQHHQNLPSHTREVSPSVTHYIVGNVAEEAALPPYVRGLEPGLYDIDIGEGRGERHIALRDVGSTRYIVVYDLGPYEEREEEFKLLVAALLLLIIVITPFIGIFLSNFLVRQLTQLTQKVAVLSPGETTAPLYQEGLEREVGILAGTLDVYQQRIKEMLRREQEFTANVSHELRTPLTEIRTSCELLTLDAGLSEKSRARVLYIAKAEQDMRAHMEALLFLARDQADASKETVALRECVEDIVAPLRTEIAAKKLTLTVDIEPHLSLQLNRRALHLVLLNILKNAVNFTATGGIRLSFEHDSLFIADTGVGIAADALHRIFDRHYRGSDSSDGFGIGLDIVKRICEREQWDIRLDSSPDHGTTVRIDFQQASVA</sequence>
<dbReference type="PROSITE" id="PS50885">
    <property type="entry name" value="HAMP"/>
    <property type="match status" value="1"/>
</dbReference>
<dbReference type="EMBL" id="JBHTBU010000001">
    <property type="protein sequence ID" value="MFC7286796.1"/>
    <property type="molecule type" value="Genomic_DNA"/>
</dbReference>
<keyword evidence="4" id="KW-0597">Phosphoprotein</keyword>
<keyword evidence="8 11" id="KW-1133">Transmembrane helix</keyword>
<evidence type="ECO:0000313" key="14">
    <source>
        <dbReference type="EMBL" id="MFC7286796.1"/>
    </source>
</evidence>
<feature type="domain" description="Histidine kinase" evidence="12">
    <location>
        <begin position="220"/>
        <end position="424"/>
    </location>
</feature>
<gene>
    <name evidence="14" type="ORF">ACFQPC_01990</name>
</gene>
<comment type="subcellular location">
    <subcellularLocation>
        <location evidence="2">Membrane</location>
    </subcellularLocation>
</comment>
<dbReference type="SUPFAM" id="SSF55874">
    <property type="entry name" value="ATPase domain of HSP90 chaperone/DNA topoisomerase II/histidine kinase"/>
    <property type="match status" value="1"/>
</dbReference>
<dbReference type="GO" id="GO:0016301">
    <property type="term" value="F:kinase activity"/>
    <property type="evidence" value="ECO:0007669"/>
    <property type="project" value="UniProtKB-KW"/>
</dbReference>
<evidence type="ECO:0000256" key="6">
    <source>
        <dbReference type="ARBA" id="ARBA00022692"/>
    </source>
</evidence>
<dbReference type="InterPro" id="IPR005467">
    <property type="entry name" value="His_kinase_dom"/>
</dbReference>
<keyword evidence="10 11" id="KW-0472">Membrane</keyword>
<dbReference type="Pfam" id="PF00512">
    <property type="entry name" value="HisKA"/>
    <property type="match status" value="1"/>
</dbReference>
<keyword evidence="5" id="KW-0808">Transferase</keyword>
<dbReference type="SMART" id="SM00304">
    <property type="entry name" value="HAMP"/>
    <property type="match status" value="1"/>
</dbReference>
<dbReference type="Gene3D" id="3.30.565.10">
    <property type="entry name" value="Histidine kinase-like ATPase, C-terminal domain"/>
    <property type="match status" value="1"/>
</dbReference>
<evidence type="ECO:0000256" key="2">
    <source>
        <dbReference type="ARBA" id="ARBA00004370"/>
    </source>
</evidence>
<evidence type="ECO:0000256" key="10">
    <source>
        <dbReference type="ARBA" id="ARBA00023136"/>
    </source>
</evidence>
<evidence type="ECO:0000256" key="3">
    <source>
        <dbReference type="ARBA" id="ARBA00012438"/>
    </source>
</evidence>
<keyword evidence="15" id="KW-1185">Reference proteome</keyword>
<dbReference type="SMART" id="SM00388">
    <property type="entry name" value="HisKA"/>
    <property type="match status" value="1"/>
</dbReference>
<evidence type="ECO:0000313" key="15">
    <source>
        <dbReference type="Proteomes" id="UP001596542"/>
    </source>
</evidence>
<dbReference type="EC" id="2.7.13.3" evidence="3"/>
<dbReference type="SMART" id="SM00387">
    <property type="entry name" value="HATPase_c"/>
    <property type="match status" value="1"/>
</dbReference>
<dbReference type="InterPro" id="IPR050428">
    <property type="entry name" value="TCS_sensor_his_kinase"/>
</dbReference>
<keyword evidence="7 14" id="KW-0418">Kinase</keyword>
<reference evidence="15" key="1">
    <citation type="journal article" date="2019" name="Int. J. Syst. Evol. Microbiol.">
        <title>The Global Catalogue of Microorganisms (GCM) 10K type strain sequencing project: providing services to taxonomists for standard genome sequencing and annotation.</title>
        <authorList>
            <consortium name="The Broad Institute Genomics Platform"/>
            <consortium name="The Broad Institute Genome Sequencing Center for Infectious Disease"/>
            <person name="Wu L."/>
            <person name="Ma J."/>
        </authorList>
    </citation>
    <scope>NUCLEOTIDE SEQUENCE [LARGE SCALE GENOMIC DNA]</scope>
    <source>
        <strain evidence="15">KACC 12508</strain>
    </source>
</reference>
<dbReference type="InterPro" id="IPR036890">
    <property type="entry name" value="HATPase_C_sf"/>
</dbReference>
<evidence type="ECO:0000256" key="7">
    <source>
        <dbReference type="ARBA" id="ARBA00022777"/>
    </source>
</evidence>
<feature type="transmembrane region" description="Helical" evidence="11">
    <location>
        <begin position="137"/>
        <end position="162"/>
    </location>
</feature>
<dbReference type="SUPFAM" id="SSF47384">
    <property type="entry name" value="Homodimeric domain of signal transducing histidine kinase"/>
    <property type="match status" value="1"/>
</dbReference>
<dbReference type="Gene3D" id="1.10.287.130">
    <property type="match status" value="1"/>
</dbReference>
<dbReference type="PANTHER" id="PTHR45436">
    <property type="entry name" value="SENSOR HISTIDINE KINASE YKOH"/>
    <property type="match status" value="1"/>
</dbReference>
<protein>
    <recommendedName>
        <fullName evidence="3">histidine kinase</fullName>
        <ecNumber evidence="3">2.7.13.3</ecNumber>
    </recommendedName>
</protein>
<evidence type="ECO:0000256" key="4">
    <source>
        <dbReference type="ARBA" id="ARBA00022553"/>
    </source>
</evidence>
<dbReference type="RefSeq" id="WP_382269973.1">
    <property type="nucleotide sequence ID" value="NZ_JBHTBU010000001.1"/>
</dbReference>
<dbReference type="PANTHER" id="PTHR45436:SF16">
    <property type="entry name" value="HISTIDINE KINASE"/>
    <property type="match status" value="1"/>
</dbReference>
<evidence type="ECO:0000259" key="13">
    <source>
        <dbReference type="PROSITE" id="PS50885"/>
    </source>
</evidence>
<dbReference type="InterPro" id="IPR003594">
    <property type="entry name" value="HATPase_dom"/>
</dbReference>
<comment type="caution">
    <text evidence="14">The sequence shown here is derived from an EMBL/GenBank/DDBJ whole genome shotgun (WGS) entry which is preliminary data.</text>
</comment>
<organism evidence="14 15">
    <name type="scientific">Herminiimonas glaciei</name>
    <dbReference type="NCBI Taxonomy" id="523788"/>
    <lineage>
        <taxon>Bacteria</taxon>
        <taxon>Pseudomonadati</taxon>
        <taxon>Pseudomonadota</taxon>
        <taxon>Betaproteobacteria</taxon>
        <taxon>Burkholderiales</taxon>
        <taxon>Oxalobacteraceae</taxon>
        <taxon>Herminiimonas</taxon>
    </lineage>
</organism>
<evidence type="ECO:0000256" key="5">
    <source>
        <dbReference type="ARBA" id="ARBA00022679"/>
    </source>
</evidence>
<feature type="transmembrane region" description="Helical" evidence="11">
    <location>
        <begin position="12"/>
        <end position="32"/>
    </location>
</feature>
<dbReference type="InterPro" id="IPR004358">
    <property type="entry name" value="Sig_transdc_His_kin-like_C"/>
</dbReference>
<dbReference type="InterPro" id="IPR003661">
    <property type="entry name" value="HisK_dim/P_dom"/>
</dbReference>
<dbReference type="CDD" id="cd00082">
    <property type="entry name" value="HisKA"/>
    <property type="match status" value="1"/>
</dbReference>
<feature type="domain" description="HAMP" evidence="13">
    <location>
        <begin position="159"/>
        <end position="212"/>
    </location>
</feature>
<evidence type="ECO:0000256" key="11">
    <source>
        <dbReference type="SAM" id="Phobius"/>
    </source>
</evidence>
<dbReference type="PROSITE" id="PS50109">
    <property type="entry name" value="HIS_KIN"/>
    <property type="match status" value="1"/>
</dbReference>
<dbReference type="Gene3D" id="6.10.340.10">
    <property type="match status" value="1"/>
</dbReference>
<keyword evidence="6 11" id="KW-0812">Transmembrane</keyword>